<keyword evidence="6" id="KW-1185">Reference proteome</keyword>
<feature type="compositionally biased region" description="Acidic residues" evidence="2">
    <location>
        <begin position="363"/>
        <end position="374"/>
    </location>
</feature>
<evidence type="ECO:0000256" key="2">
    <source>
        <dbReference type="SAM" id="MobiDB-lite"/>
    </source>
</evidence>
<gene>
    <name evidence="5" type="ORF">POTOM_052738</name>
</gene>
<dbReference type="OrthoDB" id="185175at2759"/>
<dbReference type="GO" id="GO:0007165">
    <property type="term" value="P:signal transduction"/>
    <property type="evidence" value="ECO:0007669"/>
    <property type="project" value="InterPro"/>
</dbReference>
<dbReference type="PANTHER" id="PTHR23177:SF64">
    <property type="entry name" value="RHO GTPASE-ACTIVATING PROTEIN 1"/>
    <property type="match status" value="1"/>
</dbReference>
<dbReference type="EMBL" id="JAAWWB010000032">
    <property type="protein sequence ID" value="KAG6744029.1"/>
    <property type="molecule type" value="Genomic_DNA"/>
</dbReference>
<feature type="domain" description="CRIB" evidence="3">
    <location>
        <begin position="100"/>
        <end position="113"/>
    </location>
</feature>
<evidence type="ECO:0000313" key="5">
    <source>
        <dbReference type="EMBL" id="KAG6744029.1"/>
    </source>
</evidence>
<dbReference type="SMART" id="SM00324">
    <property type="entry name" value="RhoGAP"/>
    <property type="match status" value="1"/>
</dbReference>
<dbReference type="InterPro" id="IPR000198">
    <property type="entry name" value="RhoGAP_dom"/>
</dbReference>
<dbReference type="PROSITE" id="PS50238">
    <property type="entry name" value="RHOGAP"/>
    <property type="match status" value="1"/>
</dbReference>
<dbReference type="Pfam" id="PF00786">
    <property type="entry name" value="PBD"/>
    <property type="match status" value="1"/>
</dbReference>
<accession>A0A8X7Y4Q7</accession>
<proteinExistence type="predicted"/>
<name>A0A8X7Y4Q7_POPTO</name>
<dbReference type="InterPro" id="IPR000095">
    <property type="entry name" value="CRIB_dom"/>
</dbReference>
<dbReference type="SMART" id="SM00285">
    <property type="entry name" value="PBD"/>
    <property type="match status" value="1"/>
</dbReference>
<organism evidence="5 6">
    <name type="scientific">Populus tomentosa</name>
    <name type="common">Chinese white poplar</name>
    <dbReference type="NCBI Taxonomy" id="118781"/>
    <lineage>
        <taxon>Eukaryota</taxon>
        <taxon>Viridiplantae</taxon>
        <taxon>Streptophyta</taxon>
        <taxon>Embryophyta</taxon>
        <taxon>Tracheophyta</taxon>
        <taxon>Spermatophyta</taxon>
        <taxon>Magnoliopsida</taxon>
        <taxon>eudicotyledons</taxon>
        <taxon>Gunneridae</taxon>
        <taxon>Pentapetalae</taxon>
        <taxon>rosids</taxon>
        <taxon>fabids</taxon>
        <taxon>Malpighiales</taxon>
        <taxon>Salicaceae</taxon>
        <taxon>Saliceae</taxon>
        <taxon>Populus</taxon>
    </lineage>
</organism>
<reference evidence="5" key="1">
    <citation type="journal article" date="2020" name="bioRxiv">
        <title>Hybrid origin of Populus tomentosa Carr. identified through genome sequencing and phylogenomic analysis.</title>
        <authorList>
            <person name="An X."/>
            <person name="Gao K."/>
            <person name="Chen Z."/>
            <person name="Li J."/>
            <person name="Yang X."/>
            <person name="Yang X."/>
            <person name="Zhou J."/>
            <person name="Guo T."/>
            <person name="Zhao T."/>
            <person name="Huang S."/>
            <person name="Miao D."/>
            <person name="Khan W.U."/>
            <person name="Rao P."/>
            <person name="Ye M."/>
            <person name="Lei B."/>
            <person name="Liao W."/>
            <person name="Wang J."/>
            <person name="Ji L."/>
            <person name="Li Y."/>
            <person name="Guo B."/>
            <person name="Mustafa N.S."/>
            <person name="Li S."/>
            <person name="Yun Q."/>
            <person name="Keller S.R."/>
            <person name="Mao J."/>
            <person name="Zhang R."/>
            <person name="Strauss S.H."/>
        </authorList>
    </citation>
    <scope>NUCLEOTIDE SEQUENCE</scope>
    <source>
        <strain evidence="5">GM15</strain>
        <tissue evidence="5">Leaf</tissue>
    </source>
</reference>
<dbReference type="Proteomes" id="UP000886885">
    <property type="component" value="Chromosome 16D"/>
</dbReference>
<evidence type="ECO:0000259" key="3">
    <source>
        <dbReference type="PROSITE" id="PS50108"/>
    </source>
</evidence>
<feature type="compositionally biased region" description="Low complexity" evidence="2">
    <location>
        <begin position="7"/>
        <end position="23"/>
    </location>
</feature>
<feature type="region of interest" description="Disordered" evidence="2">
    <location>
        <begin position="340"/>
        <end position="375"/>
    </location>
</feature>
<dbReference type="PROSITE" id="PS50108">
    <property type="entry name" value="CRIB"/>
    <property type="match status" value="1"/>
</dbReference>
<dbReference type="Pfam" id="PF00620">
    <property type="entry name" value="RhoGAP"/>
    <property type="match status" value="1"/>
</dbReference>
<dbReference type="PANTHER" id="PTHR23177">
    <property type="entry name" value="MKIAA1688 PROTEIN"/>
    <property type="match status" value="1"/>
</dbReference>
<comment type="caution">
    <text evidence="5">The sequence shown here is derived from an EMBL/GenBank/DDBJ whole genome shotgun (WGS) entry which is preliminary data.</text>
</comment>
<dbReference type="InterPro" id="IPR044785">
    <property type="entry name" value="RopGAP1-5"/>
</dbReference>
<dbReference type="CDD" id="cd00159">
    <property type="entry name" value="RhoGAP"/>
    <property type="match status" value="1"/>
</dbReference>
<keyword evidence="1" id="KW-0343">GTPase activation</keyword>
<feature type="domain" description="Rho-GAP" evidence="4">
    <location>
        <begin position="145"/>
        <end position="339"/>
    </location>
</feature>
<evidence type="ECO:0000313" key="6">
    <source>
        <dbReference type="Proteomes" id="UP000886885"/>
    </source>
</evidence>
<evidence type="ECO:0000256" key="1">
    <source>
        <dbReference type="ARBA" id="ARBA00022468"/>
    </source>
</evidence>
<protein>
    <submittedName>
        <fullName evidence="5">Uncharacterized protein</fullName>
    </submittedName>
</protein>
<dbReference type="CDD" id="cd00132">
    <property type="entry name" value="CRIB"/>
    <property type="match status" value="1"/>
</dbReference>
<feature type="compositionally biased region" description="Basic and acidic residues" evidence="2">
    <location>
        <begin position="32"/>
        <end position="48"/>
    </location>
</feature>
<evidence type="ECO:0000259" key="4">
    <source>
        <dbReference type="PROSITE" id="PS50238"/>
    </source>
</evidence>
<feature type="region of interest" description="Disordered" evidence="2">
    <location>
        <begin position="1"/>
        <end position="48"/>
    </location>
</feature>
<dbReference type="GO" id="GO:0005096">
    <property type="term" value="F:GTPase activator activity"/>
    <property type="evidence" value="ECO:0007669"/>
    <property type="project" value="UniProtKB-KW"/>
</dbReference>
<sequence>MTEVLQSSPSHHFPSPSSSTSTPCAVSTNDVDIPHQHQQQDRPHNRPHEILDQEEESKERGREGDQVSIVELLVSAFRRSVVGCSVTASTRSKDLCRMEIGVPTNVRHVAHVTFDRFNGFLGLPVEFEPEVPRRAPSASATVFGVSTESMQLSYDSRGNSVPTILLMMQRQLYAHRGLHVHFLSSSPCAEGIFRITAGNSQEEYVRDQLNKGVIPEGVDMHCLAGLIKAWFRELPTGVLDSFSPEQVMQCQSEEECAQLARLLPPTKAALLDWAINLMADVAQMEHLNKMNAHNVAMVFAPNMTQMSDPLTALMYAVQVMNFLKNLIIRTLREREESVIESAPASRLEPTDENGHKNASQPSYEEDEDANEENEWEKSFVAGEPALESPSQPIQDDSNSVDGSASFLSSIENISVGKRSLVDSCPCEVVSQVNAFKNEHHEGGFAYKTRGVQAKSCKSQTGQSSASYFKRGKVKEQPIVRAAGPVEKGKGTGIVGRINPKTELFEAWR</sequence>
<dbReference type="FunFam" id="1.10.555.10:FF:000046">
    <property type="entry name" value="Rho GTPase-activating protein 5"/>
    <property type="match status" value="1"/>
</dbReference>
<dbReference type="AlphaFoldDB" id="A0A8X7Y4Q7"/>